<sequence length="127" mass="15102">MNTLTTPKADAVRENALLDLQEQIENECYYKDVVRVWNEYLEDNQYEDKFYPMQNFKKVCGDSFKELYPKIVFDFSFDSDGFWIQNGKIHSGNIETYYNHVIAYDIADFTAWVYDNGYQEKLGLEVE</sequence>
<proteinExistence type="predicted"/>
<dbReference type="EMBL" id="BK032734">
    <property type="protein sequence ID" value="DAF57594.1"/>
    <property type="molecule type" value="Genomic_DNA"/>
</dbReference>
<evidence type="ECO:0000313" key="1">
    <source>
        <dbReference type="EMBL" id="DAF57594.1"/>
    </source>
</evidence>
<accession>A0A8S5T496</accession>
<reference evidence="1" key="1">
    <citation type="journal article" date="2021" name="Proc. Natl. Acad. Sci. U.S.A.">
        <title>A Catalog of Tens of Thousands of Viruses from Human Metagenomes Reveals Hidden Associations with Chronic Diseases.</title>
        <authorList>
            <person name="Tisza M.J."/>
            <person name="Buck C.B."/>
        </authorList>
    </citation>
    <scope>NUCLEOTIDE SEQUENCE</scope>
    <source>
        <strain evidence="1">CtqfO1</strain>
    </source>
</reference>
<name>A0A8S5T496_9CAUD</name>
<organism evidence="1">
    <name type="scientific">Myoviridae sp. ctqfO1</name>
    <dbReference type="NCBI Taxonomy" id="2827710"/>
    <lineage>
        <taxon>Viruses</taxon>
        <taxon>Duplodnaviria</taxon>
        <taxon>Heunggongvirae</taxon>
        <taxon>Uroviricota</taxon>
        <taxon>Caudoviricetes</taxon>
    </lineage>
</organism>
<protein>
    <submittedName>
        <fullName evidence="1">Uncharacterized protein</fullName>
    </submittedName>
</protein>